<dbReference type="EMBL" id="SPSF01000032">
    <property type="protein sequence ID" value="MPQ63081.1"/>
    <property type="molecule type" value="Genomic_DNA"/>
</dbReference>
<gene>
    <name evidence="1" type="ORF">E4V82_13285</name>
</gene>
<protein>
    <submittedName>
        <fullName evidence="1">Uncharacterized protein</fullName>
    </submittedName>
</protein>
<dbReference type="AlphaFoldDB" id="A0A5N7J2W6"/>
<name>A0A5N7J2W6_9CLOT</name>
<evidence type="ECO:0000313" key="1">
    <source>
        <dbReference type="EMBL" id="MPQ63081.1"/>
    </source>
</evidence>
<organism evidence="1 2">
    <name type="scientific">Clostridium estertheticum</name>
    <dbReference type="NCBI Taxonomy" id="238834"/>
    <lineage>
        <taxon>Bacteria</taxon>
        <taxon>Bacillati</taxon>
        <taxon>Bacillota</taxon>
        <taxon>Clostridia</taxon>
        <taxon>Eubacteriales</taxon>
        <taxon>Clostridiaceae</taxon>
        <taxon>Clostridium</taxon>
    </lineage>
</organism>
<proteinExistence type="predicted"/>
<reference evidence="1" key="1">
    <citation type="journal article" date="2019" name="Lett. Appl. Microbiol.">
        <title>A case of 'blown pack' spoilage of vacuum-packaged pork likely associated with Clostridium estertheticum in Canada.</title>
        <authorList>
            <person name="Zhang P."/>
            <person name="Ward P."/>
            <person name="McMullen L.M."/>
            <person name="Yang X."/>
        </authorList>
    </citation>
    <scope>NUCLEOTIDE SEQUENCE [LARGE SCALE GENOMIC DNA]</scope>
    <source>
        <strain evidence="1">MA19</strain>
    </source>
</reference>
<sequence length="87" mass="10140">MKIIAKPVEMVTWTDINGKMNPVRFKIANEDESISVIKIDKVLTIDMEKLAGNNVLVYKCQSVIKGSERLYELKYEFSTCKWILWKL</sequence>
<comment type="caution">
    <text evidence="1">The sequence shown here is derived from an EMBL/GenBank/DDBJ whole genome shotgun (WGS) entry which is preliminary data.</text>
</comment>
<accession>A0A5N7J2W6</accession>
<evidence type="ECO:0000313" key="2">
    <source>
        <dbReference type="Proteomes" id="UP000342249"/>
    </source>
</evidence>
<dbReference type="Proteomes" id="UP000342249">
    <property type="component" value="Unassembled WGS sequence"/>
</dbReference>